<feature type="domain" description="Replication protein A 70 kDa DNA-binding subunit B/D first OB fold" evidence="1">
    <location>
        <begin position="1190"/>
        <end position="1293"/>
    </location>
</feature>
<dbReference type="InterPro" id="IPR012340">
    <property type="entry name" value="NA-bd_OB-fold"/>
</dbReference>
<dbReference type="PANTHER" id="PTHR10492">
    <property type="match status" value="1"/>
</dbReference>
<keyword evidence="5" id="KW-1185">Reference proteome</keyword>
<proteinExistence type="predicted"/>
<dbReference type="SUPFAM" id="SSF50249">
    <property type="entry name" value="Nucleic acid-binding proteins"/>
    <property type="match status" value="2"/>
</dbReference>
<gene>
    <name evidence="4" type="ORF">DCAR_0934940</name>
</gene>
<accession>A0AAF0XY36</accession>
<organism evidence="4 5">
    <name type="scientific">Daucus carota subsp. sativus</name>
    <name type="common">Carrot</name>
    <dbReference type="NCBI Taxonomy" id="79200"/>
    <lineage>
        <taxon>Eukaryota</taxon>
        <taxon>Viridiplantae</taxon>
        <taxon>Streptophyta</taxon>
        <taxon>Embryophyta</taxon>
        <taxon>Tracheophyta</taxon>
        <taxon>Spermatophyta</taxon>
        <taxon>Magnoliopsida</taxon>
        <taxon>eudicotyledons</taxon>
        <taxon>Gunneridae</taxon>
        <taxon>Pentapetalae</taxon>
        <taxon>asterids</taxon>
        <taxon>campanulids</taxon>
        <taxon>Apiales</taxon>
        <taxon>Apiaceae</taxon>
        <taxon>Apioideae</taxon>
        <taxon>Scandiceae</taxon>
        <taxon>Daucinae</taxon>
        <taxon>Daucus</taxon>
        <taxon>Daucus sect. Daucus</taxon>
    </lineage>
</organism>
<dbReference type="InterPro" id="IPR027417">
    <property type="entry name" value="P-loop_NTPase"/>
</dbReference>
<evidence type="ECO:0008006" key="6">
    <source>
        <dbReference type="Google" id="ProtNLM"/>
    </source>
</evidence>
<evidence type="ECO:0000313" key="5">
    <source>
        <dbReference type="Proteomes" id="UP000077755"/>
    </source>
</evidence>
<dbReference type="SUPFAM" id="SSF52540">
    <property type="entry name" value="P-loop containing nucleoside triphosphate hydrolases"/>
    <property type="match status" value="1"/>
</dbReference>
<feature type="domain" description="DNA helicase Pif1-like 2B" evidence="3">
    <location>
        <begin position="943"/>
        <end position="988"/>
    </location>
</feature>
<reference evidence="4" key="1">
    <citation type="journal article" date="2016" name="Nat. Genet.">
        <title>A high-quality carrot genome assembly provides new insights into carotenoid accumulation and asterid genome evolution.</title>
        <authorList>
            <person name="Iorizzo M."/>
            <person name="Ellison S."/>
            <person name="Senalik D."/>
            <person name="Zeng P."/>
            <person name="Satapoomin P."/>
            <person name="Huang J."/>
            <person name="Bowman M."/>
            <person name="Iovene M."/>
            <person name="Sanseverino W."/>
            <person name="Cavagnaro P."/>
            <person name="Yildiz M."/>
            <person name="Macko-Podgorni A."/>
            <person name="Moranska E."/>
            <person name="Grzebelus E."/>
            <person name="Grzebelus D."/>
            <person name="Ashrafi H."/>
            <person name="Zheng Z."/>
            <person name="Cheng S."/>
            <person name="Spooner D."/>
            <person name="Van Deynze A."/>
            <person name="Simon P."/>
        </authorList>
    </citation>
    <scope>NUCLEOTIDE SEQUENCE</scope>
    <source>
        <tissue evidence="4">Leaf</tissue>
    </source>
</reference>
<dbReference type="InterPro" id="IPR025476">
    <property type="entry name" value="Helitron_helicase-like"/>
</dbReference>
<evidence type="ECO:0000259" key="3">
    <source>
        <dbReference type="Pfam" id="PF21530"/>
    </source>
</evidence>
<dbReference type="InterPro" id="IPR049163">
    <property type="entry name" value="Pif1-like_2B_dom"/>
</dbReference>
<dbReference type="Pfam" id="PF14214">
    <property type="entry name" value="Helitron_like_N"/>
    <property type="match status" value="1"/>
</dbReference>
<reference evidence="4" key="2">
    <citation type="submission" date="2022-03" db="EMBL/GenBank/DDBJ databases">
        <title>Draft title - Genomic analysis of global carrot germplasm unveils the trajectory of domestication and the origin of high carotenoid orange carrot.</title>
        <authorList>
            <person name="Iorizzo M."/>
            <person name="Ellison S."/>
            <person name="Senalik D."/>
            <person name="Macko-Podgorni A."/>
            <person name="Grzebelus D."/>
            <person name="Bostan H."/>
            <person name="Rolling W."/>
            <person name="Curaba J."/>
            <person name="Simon P."/>
        </authorList>
    </citation>
    <scope>NUCLEOTIDE SEQUENCE</scope>
    <source>
        <tissue evidence="4">Leaf</tissue>
    </source>
</reference>
<name>A0AAF0XY36_DAUCS</name>
<evidence type="ECO:0000313" key="4">
    <source>
        <dbReference type="EMBL" id="WOH15402.1"/>
    </source>
</evidence>
<dbReference type="Proteomes" id="UP000077755">
    <property type="component" value="Chromosome 9"/>
</dbReference>
<dbReference type="InterPro" id="IPR003871">
    <property type="entry name" value="RFA1B/D_OB_1st"/>
</dbReference>
<feature type="domain" description="Helitron helicase-like" evidence="2">
    <location>
        <begin position="219"/>
        <end position="402"/>
    </location>
</feature>
<sequence length="1493" mass="171025">MCSSGGKVDHKINRGGAPFCFKIRGQNMHFIGSLIPEEGSKPKFCQLYIYDTDNENSNRIGAVGSNTDDVDMEIVEGLTRMLDENNKLVRYFRSARQRHKSGDQTEFKLILISSQAQNGRPNIIGPSNEVAGLIVNASADTAGCRDTVCQTKQGHLKRVFETDPFFMQLQFPLLFPLGEDGYHTRIPLRKTKKRSLQIEDAVDHEGERKIRDHVSMKEYYSSKLMIRLNEGLTPHLGGRLWQQYVIDAFTAMEQYRLDWISRNQTTIRSDLYTSVRDAVRRGDNDPSHVGKCVILPASFTGSKRYMSQYFKDSLALCRSIGHPSLFLTMTTNTKWPEIQEMMKNLPGVNVADAPDVVARVFKLKLDQLIELIKKKNFFGRCIGLMHVIEFQKRGLPHAHMLIWLDDRDKPKTAEQIDKLVSAEIPDEHEDSIGYNAVKNYMIHGPCGKDATYSACMVNGRCARHFPKRYSGVTCFDESGFPIYRRRNTGRTVLRKGHVLDNKFVVPYNRELLLRFQCHINLEICNNSRSLKYLFKYCLKGHDTATMLIKRKNDNSTKTASPASKSKVFDEVKHYLDGRYVCASEAAWRIFGFDIHSRWPSVDRLPIHLPESKYVSFKTGDSLQTVCNRADAKLSKLEAWFVANQKLPEARNYTYAEFPSYFTWLPRECKWKYRQRGEVVGRLSEVHPTAGDLLYLRMLLLRKKGCTKFEDLRTIDGVLYETYKEACGALGLLQNDKQWHDALSENAHSSFPHQIREMFVNILSYSSVADPHLLWKSHWKCMSEDILVKRRNATGNFELELTEADIQNYALAGDIQFHTCQNRVIREFSDWQLKVGDGKVDPISFKENVSEVLFRLPAQHVLHSDDKPIQKLIDVVYPDFANNCSSSEYFSRRAILTPTNVVVDDINYAILEKLPGETYTYLSQDSLEDQGVEENDFDESFPIEYLNSLNLPCIPKHELKVKIGTPVMLMRNLNQINGLCNGTRMIVTGCKKNTIECEIMSGSHAGKKHLIPRIEMIPTETPWPFDFKRTQFPIQICFAMTINKSQGQSMDVVGLFLPRPVFCHGQLYVAISRVTSAAGLHILVINDEGKTSDVTSNVVFPETYLRGGMHTICHNLPIMGQSLQHTNNSHQICKGKLFNGNTFAVTQRYMFLFTSRSSSLFKLIFTLIRHNNFSSWKIVQKLSVNMQGRMFDHIQSLEKSRTNWRIKARLTRFWPTFSPETSTIKGYNLILLDDDFPGASIFVYCDICLYTQNTHEVAEGKIYTVENFQVRDTIGKLRPVSTKLCIRLLSSTIIECVEDDALIPNHKFEIQNLLTVRKIHSITDSSSEPAPRAVIERTSFKELIENSLSFVLKRTVVVKFVINKIEEEDSWWFNSCVSCHSEVEKVDKKFKCAECKRNFGYCEKRYIQFRIVVLADDTTLVTNVILLDRVVKRMGATTVANILNLMKKVTSFPYQIYSNINQISPSNFRFQNSNSRILLSLLSLLCSSPLLGKK</sequence>
<dbReference type="Pfam" id="PF02721">
    <property type="entry name" value="DUF223"/>
    <property type="match status" value="1"/>
</dbReference>
<dbReference type="PANTHER" id="PTHR10492:SF57">
    <property type="entry name" value="ATP-DEPENDENT DNA HELICASE"/>
    <property type="match status" value="1"/>
</dbReference>
<dbReference type="EMBL" id="CP093351">
    <property type="protein sequence ID" value="WOH15402.1"/>
    <property type="molecule type" value="Genomic_DNA"/>
</dbReference>
<evidence type="ECO:0000259" key="2">
    <source>
        <dbReference type="Pfam" id="PF14214"/>
    </source>
</evidence>
<dbReference type="Gene3D" id="2.40.50.140">
    <property type="entry name" value="Nucleic acid-binding proteins"/>
    <property type="match status" value="2"/>
</dbReference>
<dbReference type="CDD" id="cd18809">
    <property type="entry name" value="SF1_C_RecD"/>
    <property type="match status" value="1"/>
</dbReference>
<evidence type="ECO:0000259" key="1">
    <source>
        <dbReference type="Pfam" id="PF02721"/>
    </source>
</evidence>
<protein>
    <recommendedName>
        <fullName evidence="6">ATP-dependent DNA helicase</fullName>
    </recommendedName>
</protein>
<dbReference type="Pfam" id="PF21530">
    <property type="entry name" value="Pif1_2B_dom"/>
    <property type="match status" value="1"/>
</dbReference>